<feature type="binding site" evidence="13">
    <location>
        <position position="51"/>
    </location>
    <ligand>
        <name>Zn(2+)</name>
        <dbReference type="ChEBI" id="CHEBI:29105"/>
    </ligand>
</feature>
<protein>
    <recommendedName>
        <fullName evidence="13">Acetyl-coenzyme A carboxylase carboxyl transferase subunit beta</fullName>
        <shortName evidence="13">ACCase subunit beta</shortName>
        <shortName evidence="13">Acetyl-CoA carboxylase carboxyltransferase subunit beta</shortName>
        <ecNumber evidence="13">2.1.3.15</ecNumber>
    </recommendedName>
</protein>
<dbReference type="PRINTS" id="PR01070">
    <property type="entry name" value="ACCCTRFRASEB"/>
</dbReference>
<dbReference type="GO" id="GO:0009317">
    <property type="term" value="C:acetyl-CoA carboxylase complex"/>
    <property type="evidence" value="ECO:0007669"/>
    <property type="project" value="InterPro"/>
</dbReference>
<evidence type="ECO:0000259" key="14">
    <source>
        <dbReference type="PROSITE" id="PS50980"/>
    </source>
</evidence>
<keyword evidence="10 13" id="KW-0443">Lipid metabolism</keyword>
<dbReference type="AlphaFoldDB" id="A0AAE3VFY2"/>
<comment type="similarity">
    <text evidence="13">Belongs to the AccD/PCCB family.</text>
</comment>
<dbReference type="EC" id="2.1.3.15" evidence="13"/>
<dbReference type="NCBIfam" id="TIGR00515">
    <property type="entry name" value="accD"/>
    <property type="match status" value="1"/>
</dbReference>
<keyword evidence="8 13" id="KW-0862">Zinc</keyword>
<evidence type="ECO:0000256" key="3">
    <source>
        <dbReference type="ARBA" id="ARBA00022679"/>
    </source>
</evidence>
<comment type="subunit">
    <text evidence="13">Acetyl-CoA carboxylase is a heterohexamer composed of biotin carboxyl carrier protein (AccB), biotin carboxylase (AccC) and two subunits each of ACCase subunit alpha (AccA) and ACCase subunit beta (AccD).</text>
</comment>
<dbReference type="GO" id="GO:0016743">
    <property type="term" value="F:carboxyl- or carbamoyltransferase activity"/>
    <property type="evidence" value="ECO:0007669"/>
    <property type="project" value="UniProtKB-UniRule"/>
</dbReference>
<dbReference type="InterPro" id="IPR029045">
    <property type="entry name" value="ClpP/crotonase-like_dom_sf"/>
</dbReference>
<dbReference type="GO" id="GO:0003989">
    <property type="term" value="F:acetyl-CoA carboxylase activity"/>
    <property type="evidence" value="ECO:0007669"/>
    <property type="project" value="InterPro"/>
</dbReference>
<evidence type="ECO:0000256" key="6">
    <source>
        <dbReference type="ARBA" id="ARBA00022771"/>
    </source>
</evidence>
<dbReference type="GO" id="GO:0008270">
    <property type="term" value="F:zinc ion binding"/>
    <property type="evidence" value="ECO:0007669"/>
    <property type="project" value="UniProtKB-UniRule"/>
</dbReference>
<keyword evidence="6 13" id="KW-0863">Zinc-finger</keyword>
<evidence type="ECO:0000313" key="16">
    <source>
        <dbReference type="Proteomes" id="UP001238163"/>
    </source>
</evidence>
<dbReference type="Gene3D" id="3.90.226.10">
    <property type="entry name" value="2-enoyl-CoA Hydratase, Chain A, domain 1"/>
    <property type="match status" value="1"/>
</dbReference>
<gene>
    <name evidence="13" type="primary">accD</name>
    <name evidence="15" type="ORF">J3R75_001673</name>
</gene>
<comment type="cofactor">
    <cofactor evidence="13">
        <name>Zn(2+)</name>
        <dbReference type="ChEBI" id="CHEBI:29105"/>
    </cofactor>
    <text evidence="13">Binds 1 zinc ion per subunit.</text>
</comment>
<evidence type="ECO:0000256" key="13">
    <source>
        <dbReference type="HAMAP-Rule" id="MF_01395"/>
    </source>
</evidence>
<evidence type="ECO:0000256" key="5">
    <source>
        <dbReference type="ARBA" id="ARBA00022741"/>
    </source>
</evidence>
<evidence type="ECO:0000256" key="10">
    <source>
        <dbReference type="ARBA" id="ARBA00023098"/>
    </source>
</evidence>
<evidence type="ECO:0000256" key="8">
    <source>
        <dbReference type="ARBA" id="ARBA00022833"/>
    </source>
</evidence>
<feature type="binding site" evidence="13">
    <location>
        <position position="29"/>
    </location>
    <ligand>
        <name>Zn(2+)</name>
        <dbReference type="ChEBI" id="CHEBI:29105"/>
    </ligand>
</feature>
<keyword evidence="13" id="KW-0963">Cytoplasm</keyword>
<keyword evidence="9 13" id="KW-0067">ATP-binding</keyword>
<dbReference type="EMBL" id="JAUSVL010000001">
    <property type="protein sequence ID" value="MDQ0289566.1"/>
    <property type="molecule type" value="Genomic_DNA"/>
</dbReference>
<comment type="caution">
    <text evidence="15">The sequence shown here is derived from an EMBL/GenBank/DDBJ whole genome shotgun (WGS) entry which is preliminary data.</text>
</comment>
<evidence type="ECO:0000256" key="11">
    <source>
        <dbReference type="ARBA" id="ARBA00023160"/>
    </source>
</evidence>
<dbReference type="GO" id="GO:0006633">
    <property type="term" value="P:fatty acid biosynthetic process"/>
    <property type="evidence" value="ECO:0007669"/>
    <property type="project" value="UniProtKB-KW"/>
</dbReference>
<organism evidence="15 16">
    <name type="scientific">Oligosphaera ethanolica</name>
    <dbReference type="NCBI Taxonomy" id="760260"/>
    <lineage>
        <taxon>Bacteria</taxon>
        <taxon>Pseudomonadati</taxon>
        <taxon>Lentisphaerota</taxon>
        <taxon>Oligosphaeria</taxon>
        <taxon>Oligosphaerales</taxon>
        <taxon>Oligosphaeraceae</taxon>
        <taxon>Oligosphaera</taxon>
    </lineage>
</organism>
<keyword evidence="11 13" id="KW-0275">Fatty acid biosynthesis</keyword>
<keyword evidence="16" id="KW-1185">Reference proteome</keyword>
<dbReference type="InterPro" id="IPR041010">
    <property type="entry name" value="Znf-ACC"/>
</dbReference>
<sequence length="294" mass="31071">MQGFFGKTISPLGKASPKADIPAGVWLKCKGCEQTIAQSALDSNLQVCPVCGHHFPLTAGQRIALLSDEGSFQQLGEGLSSVDTLDFAHDNSYPRKLKETQAKTGLKDAVVCGCATLDGTPYALAVMDFRFFGASMGSVVGEEITRLTEEATRRHLPLVIVTASGGARMQEGALSLMQMAKTSGALMRHDEAGLPYIAILTHPTTGGVTASFASLGDVILAEPKALIGFAGPRVIKETTRSELPPGFQSAEFLLDHGLVDRVVPRAKLRAELAQLLVYLSPETTAGCTTAGRQA</sequence>
<keyword evidence="7 13" id="KW-0276">Fatty acid metabolism</keyword>
<feature type="binding site" evidence="13">
    <location>
        <position position="32"/>
    </location>
    <ligand>
        <name>Zn(2+)</name>
        <dbReference type="ChEBI" id="CHEBI:29105"/>
    </ligand>
</feature>
<keyword evidence="15" id="KW-0436">Ligase</keyword>
<comment type="subcellular location">
    <subcellularLocation>
        <location evidence="1 13">Cytoplasm</location>
    </subcellularLocation>
</comment>
<comment type="pathway">
    <text evidence="13">Lipid metabolism; malonyl-CoA biosynthesis; malonyl-CoA from acetyl-CoA: step 1/1.</text>
</comment>
<feature type="zinc finger region" description="C4-type" evidence="13">
    <location>
        <begin position="29"/>
        <end position="51"/>
    </location>
</feature>
<dbReference type="SUPFAM" id="SSF52096">
    <property type="entry name" value="ClpP/crotonase"/>
    <property type="match status" value="1"/>
</dbReference>
<keyword evidence="4 13" id="KW-0479">Metal-binding</keyword>
<evidence type="ECO:0000256" key="1">
    <source>
        <dbReference type="ARBA" id="ARBA00004496"/>
    </source>
</evidence>
<dbReference type="InterPro" id="IPR011762">
    <property type="entry name" value="COA_CT_N"/>
</dbReference>
<evidence type="ECO:0000256" key="2">
    <source>
        <dbReference type="ARBA" id="ARBA00022516"/>
    </source>
</evidence>
<dbReference type="Pfam" id="PF17848">
    <property type="entry name" value="Zn_ribbon_ACC"/>
    <property type="match status" value="1"/>
</dbReference>
<keyword evidence="3 13" id="KW-0808">Transferase</keyword>
<dbReference type="GO" id="GO:2001295">
    <property type="term" value="P:malonyl-CoA biosynthetic process"/>
    <property type="evidence" value="ECO:0007669"/>
    <property type="project" value="UniProtKB-UniRule"/>
</dbReference>
<dbReference type="InterPro" id="IPR000438">
    <property type="entry name" value="Acetyl_CoA_COase_Trfase_b_su"/>
</dbReference>
<dbReference type="HAMAP" id="MF_01395">
    <property type="entry name" value="AcetylCoA_CT_beta"/>
    <property type="match status" value="1"/>
</dbReference>
<evidence type="ECO:0000256" key="12">
    <source>
        <dbReference type="ARBA" id="ARBA00025280"/>
    </source>
</evidence>
<name>A0AAE3VFY2_9BACT</name>
<reference evidence="15" key="1">
    <citation type="submission" date="2023-07" db="EMBL/GenBank/DDBJ databases">
        <title>Genomic Encyclopedia of Type Strains, Phase IV (KMG-IV): sequencing the most valuable type-strain genomes for metagenomic binning, comparative biology and taxonomic classification.</title>
        <authorList>
            <person name="Goeker M."/>
        </authorList>
    </citation>
    <scope>NUCLEOTIDE SEQUENCE</scope>
    <source>
        <strain evidence="15">DSM 24202</strain>
    </source>
</reference>
<dbReference type="GO" id="GO:0005524">
    <property type="term" value="F:ATP binding"/>
    <property type="evidence" value="ECO:0007669"/>
    <property type="project" value="UniProtKB-KW"/>
</dbReference>
<dbReference type="PANTHER" id="PTHR42995:SF5">
    <property type="entry name" value="ACETYL-COENZYME A CARBOXYLASE CARBOXYL TRANSFERASE SUBUNIT BETA, CHLOROPLASTIC"/>
    <property type="match status" value="1"/>
</dbReference>
<keyword evidence="2 13" id="KW-0444">Lipid biosynthesis</keyword>
<accession>A0AAE3VFY2</accession>
<evidence type="ECO:0000256" key="7">
    <source>
        <dbReference type="ARBA" id="ARBA00022832"/>
    </source>
</evidence>
<dbReference type="Pfam" id="PF01039">
    <property type="entry name" value="Carboxyl_trans"/>
    <property type="match status" value="1"/>
</dbReference>
<feature type="binding site" evidence="13">
    <location>
        <position position="48"/>
    </location>
    <ligand>
        <name>Zn(2+)</name>
        <dbReference type="ChEBI" id="CHEBI:29105"/>
    </ligand>
</feature>
<evidence type="ECO:0000256" key="4">
    <source>
        <dbReference type="ARBA" id="ARBA00022723"/>
    </source>
</evidence>
<evidence type="ECO:0000313" key="15">
    <source>
        <dbReference type="EMBL" id="MDQ0289566.1"/>
    </source>
</evidence>
<proteinExistence type="inferred from homology"/>
<dbReference type="PROSITE" id="PS50980">
    <property type="entry name" value="COA_CT_NTER"/>
    <property type="match status" value="1"/>
</dbReference>
<dbReference type="PANTHER" id="PTHR42995">
    <property type="entry name" value="ACETYL-COENZYME A CARBOXYLASE CARBOXYL TRANSFERASE SUBUNIT BETA, CHLOROPLASTIC"/>
    <property type="match status" value="1"/>
</dbReference>
<evidence type="ECO:0000256" key="9">
    <source>
        <dbReference type="ARBA" id="ARBA00022840"/>
    </source>
</evidence>
<dbReference type="RefSeq" id="WP_307261012.1">
    <property type="nucleotide sequence ID" value="NZ_JAUSVL010000001.1"/>
</dbReference>
<keyword evidence="5 13" id="KW-0547">Nucleotide-binding</keyword>
<comment type="function">
    <text evidence="12 13">Component of the acetyl coenzyme A carboxylase (ACC) complex. Biotin carboxylase (BC) catalyzes the carboxylation of biotin on its carrier protein (BCCP) and then the CO(2) group is transferred by the transcarboxylase to acetyl-CoA to form malonyl-CoA.</text>
</comment>
<feature type="domain" description="CoA carboxyltransferase N-terminal" evidence="14">
    <location>
        <begin position="25"/>
        <end position="294"/>
    </location>
</feature>
<comment type="catalytic activity">
    <reaction evidence="13">
        <text>N(6)-carboxybiotinyl-L-lysyl-[protein] + acetyl-CoA = N(6)-biotinyl-L-lysyl-[protein] + malonyl-CoA</text>
        <dbReference type="Rhea" id="RHEA:54728"/>
        <dbReference type="Rhea" id="RHEA-COMP:10505"/>
        <dbReference type="Rhea" id="RHEA-COMP:10506"/>
        <dbReference type="ChEBI" id="CHEBI:57288"/>
        <dbReference type="ChEBI" id="CHEBI:57384"/>
        <dbReference type="ChEBI" id="CHEBI:83144"/>
        <dbReference type="ChEBI" id="CHEBI:83145"/>
        <dbReference type="EC" id="2.1.3.15"/>
    </reaction>
</comment>
<dbReference type="Proteomes" id="UP001238163">
    <property type="component" value="Unassembled WGS sequence"/>
</dbReference>
<dbReference type="InterPro" id="IPR034733">
    <property type="entry name" value="AcCoA_carboxyl_beta"/>
</dbReference>